<dbReference type="GeneID" id="41338796"/>
<gene>
    <name evidence="1" type="ORF">FNV44_02495</name>
</gene>
<comment type="caution">
    <text evidence="1">The sequence shown here is derived from an EMBL/GenBank/DDBJ whole genome shotgun (WGS) entry which is preliminary data.</text>
</comment>
<accession>A0A553II97</accession>
<protein>
    <submittedName>
        <fullName evidence="1">Uncharacterized protein</fullName>
    </submittedName>
</protein>
<organism evidence="1 2">
    <name type="scientific">Acholeplasma laidlawii</name>
    <dbReference type="NCBI Taxonomy" id="2148"/>
    <lineage>
        <taxon>Bacteria</taxon>
        <taxon>Bacillati</taxon>
        <taxon>Mycoplasmatota</taxon>
        <taxon>Mollicutes</taxon>
        <taxon>Acholeplasmatales</taxon>
        <taxon>Acholeplasmataceae</taxon>
        <taxon>Acholeplasma</taxon>
    </lineage>
</organism>
<name>A0A553II97_ACHLA</name>
<dbReference type="EMBL" id="VKID01000001">
    <property type="protein sequence ID" value="TRX99927.1"/>
    <property type="molecule type" value="Genomic_DNA"/>
</dbReference>
<sequence length="181" mass="20153">MAIIRVKRGTSVPTTSHLTQVGEMGFDTLNNELYIRGNSSVIKVGGGFTLLYEGTGFIPSTITSNNITLNRTINLYDKILTFEVRVVTSSDTYETHIVYGRMGTNSTTTASATYDRLYSWTTFDGQYFKTHSFKAYVSSIASNTMTVGYVKHLIGNFSGTSIAWTTNTTTTIYLERIWLVN</sequence>
<dbReference type="Proteomes" id="UP000315938">
    <property type="component" value="Unassembled WGS sequence"/>
</dbReference>
<dbReference type="AlphaFoldDB" id="A0A553II97"/>
<proteinExistence type="predicted"/>
<evidence type="ECO:0000313" key="2">
    <source>
        <dbReference type="Proteomes" id="UP000315938"/>
    </source>
</evidence>
<reference evidence="1 2" key="1">
    <citation type="submission" date="2019-07" db="EMBL/GenBank/DDBJ databases">
        <title>Genome sequence of Acholeplasma laidlawii strain with increased resistance to erythromycin.</title>
        <authorList>
            <person name="Medvedeva E.S."/>
            <person name="Baranova N.B."/>
            <person name="Siniagina M.N."/>
            <person name="Mouzykantov A."/>
            <person name="Chernova O.A."/>
            <person name="Chernov V.M."/>
        </authorList>
    </citation>
    <scope>NUCLEOTIDE SEQUENCE [LARGE SCALE GENOMIC DNA]</scope>
    <source>
        <strain evidence="1 2">PG8REry</strain>
    </source>
</reference>
<dbReference type="RefSeq" id="WP_012242572.1">
    <property type="nucleotide sequence ID" value="NZ_JACAOE010000001.1"/>
</dbReference>
<evidence type="ECO:0000313" key="1">
    <source>
        <dbReference type="EMBL" id="TRX99927.1"/>
    </source>
</evidence>